<dbReference type="Pfam" id="PF00014">
    <property type="entry name" value="Kunitz_BPTI"/>
    <property type="match status" value="1"/>
</dbReference>
<organism evidence="3">
    <name type="scientific">Amblyomma triste</name>
    <name type="common">Neotropical tick</name>
    <dbReference type="NCBI Taxonomy" id="251400"/>
    <lineage>
        <taxon>Eukaryota</taxon>
        <taxon>Metazoa</taxon>
        <taxon>Ecdysozoa</taxon>
        <taxon>Arthropoda</taxon>
        <taxon>Chelicerata</taxon>
        <taxon>Arachnida</taxon>
        <taxon>Acari</taxon>
        <taxon>Parasitiformes</taxon>
        <taxon>Ixodida</taxon>
        <taxon>Ixodoidea</taxon>
        <taxon>Ixodidae</taxon>
        <taxon>Amblyomminae</taxon>
        <taxon>Amblyomma</taxon>
    </lineage>
</organism>
<dbReference type="GO" id="GO:0004867">
    <property type="term" value="F:serine-type endopeptidase inhibitor activity"/>
    <property type="evidence" value="ECO:0007669"/>
    <property type="project" value="InterPro"/>
</dbReference>
<evidence type="ECO:0000259" key="2">
    <source>
        <dbReference type="SMART" id="SM00131"/>
    </source>
</evidence>
<feature type="domain" description="BPTI/Kunitz inhibitor" evidence="2">
    <location>
        <begin position="39"/>
        <end position="97"/>
    </location>
</feature>
<feature type="signal peptide" evidence="1">
    <location>
        <begin position="1"/>
        <end position="17"/>
    </location>
</feature>
<dbReference type="EMBL" id="GBBM01004789">
    <property type="protein sequence ID" value="JAC30629.1"/>
    <property type="molecule type" value="mRNA"/>
</dbReference>
<dbReference type="InterPro" id="IPR036880">
    <property type="entry name" value="Kunitz_BPTI_sf"/>
</dbReference>
<name>A0A023G9V7_AMBTT</name>
<sequence>MNFLSVVAVWCLNGVVSRDETGMVQAAESNLQPQSTIAPECYLPPNLNGRYNGILYAERRIFYNATKQQCVMFVPKKTGNTTGNNFVRRKDCFEACIPESPCLKPRKGKFNGTIKGYTYYADSDYCAKAKYGKSAQFWPEYNRFHSSDECYNKCAPELPIKRKY</sequence>
<proteinExistence type="evidence at transcript level"/>
<dbReference type="InterPro" id="IPR002223">
    <property type="entry name" value="Kunitz_BPTI"/>
</dbReference>
<dbReference type="SMART" id="SM00131">
    <property type="entry name" value="KU"/>
    <property type="match status" value="1"/>
</dbReference>
<accession>A0A023G9V7</accession>
<evidence type="ECO:0000256" key="1">
    <source>
        <dbReference type="SAM" id="SignalP"/>
    </source>
</evidence>
<dbReference type="SUPFAM" id="SSF57362">
    <property type="entry name" value="BPTI-like"/>
    <property type="match status" value="2"/>
</dbReference>
<protein>
    <submittedName>
        <fullName evidence="3">Putative tick kunitz 1</fullName>
    </submittedName>
</protein>
<feature type="chain" id="PRO_5001521808" evidence="1">
    <location>
        <begin position="18"/>
        <end position="164"/>
    </location>
</feature>
<dbReference type="Gene3D" id="4.10.410.10">
    <property type="entry name" value="Pancreatic trypsin inhibitor Kunitz domain"/>
    <property type="match status" value="1"/>
</dbReference>
<evidence type="ECO:0000313" key="3">
    <source>
        <dbReference type="EMBL" id="JAC30629.1"/>
    </source>
</evidence>
<dbReference type="AlphaFoldDB" id="A0A023G9V7"/>
<keyword evidence="1" id="KW-0732">Signal</keyword>
<reference evidence="3" key="1">
    <citation type="submission" date="2014-03" db="EMBL/GenBank/DDBJ databases">
        <title>The sialotranscriptome of Amblyomma triste, Amblyomma parvum and Amblyomma cajennense ticks, uncovered by 454-based RNA-seq.</title>
        <authorList>
            <person name="Garcia G.R."/>
            <person name="Gardinassi L.G."/>
            <person name="Ribeiro J.M."/>
            <person name="Anatriello E."/>
            <person name="Ferreira B.R."/>
            <person name="Moreira H.N."/>
            <person name="Mafra C."/>
            <person name="Olegario M.M."/>
            <person name="Szabo P.J."/>
            <person name="Miranda-Santos I.K."/>
            <person name="Maruyama S.R."/>
        </authorList>
    </citation>
    <scope>NUCLEOTIDE SEQUENCE</scope>
    <source>
        <strain evidence="3">Mato Grasso do Sul</strain>
        <tissue evidence="3">Salivary glands</tissue>
    </source>
</reference>